<evidence type="ECO:0000313" key="1">
    <source>
        <dbReference type="EMBL" id="CAG8744297.1"/>
    </source>
</evidence>
<gene>
    <name evidence="1" type="ORF">GMARGA_LOCUS15701</name>
</gene>
<name>A0ABN7V8N8_GIGMA</name>
<accession>A0ABN7V8N8</accession>
<dbReference type="EMBL" id="CAJVQB010010978">
    <property type="protein sequence ID" value="CAG8744297.1"/>
    <property type="molecule type" value="Genomic_DNA"/>
</dbReference>
<dbReference type="Proteomes" id="UP000789901">
    <property type="component" value="Unassembled WGS sequence"/>
</dbReference>
<evidence type="ECO:0000313" key="2">
    <source>
        <dbReference type="Proteomes" id="UP000789901"/>
    </source>
</evidence>
<proteinExistence type="predicted"/>
<feature type="non-terminal residue" evidence="1">
    <location>
        <position position="1"/>
    </location>
</feature>
<comment type="caution">
    <text evidence="1">The sequence shown here is derived from an EMBL/GenBank/DDBJ whole genome shotgun (WGS) entry which is preliminary data.</text>
</comment>
<protein>
    <submittedName>
        <fullName evidence="1">9506_t:CDS:1</fullName>
    </submittedName>
</protein>
<sequence length="118" mass="12995">QQTNFTVFVSSGLIQSDIESSDELFILFFDDDNRNAKSFNTSVCGESGLPSCPIKAGTPFTASISVVVPPFPFPDVFDVFIEIVKPDIFDVYAEIVNPLDRILACAHADGWTDLPKFK</sequence>
<keyword evidence="2" id="KW-1185">Reference proteome</keyword>
<reference evidence="1 2" key="1">
    <citation type="submission" date="2021-06" db="EMBL/GenBank/DDBJ databases">
        <authorList>
            <person name="Kallberg Y."/>
            <person name="Tangrot J."/>
            <person name="Rosling A."/>
        </authorList>
    </citation>
    <scope>NUCLEOTIDE SEQUENCE [LARGE SCALE GENOMIC DNA]</scope>
    <source>
        <strain evidence="1 2">120-4 pot B 10/14</strain>
    </source>
</reference>
<organism evidence="1 2">
    <name type="scientific">Gigaspora margarita</name>
    <dbReference type="NCBI Taxonomy" id="4874"/>
    <lineage>
        <taxon>Eukaryota</taxon>
        <taxon>Fungi</taxon>
        <taxon>Fungi incertae sedis</taxon>
        <taxon>Mucoromycota</taxon>
        <taxon>Glomeromycotina</taxon>
        <taxon>Glomeromycetes</taxon>
        <taxon>Diversisporales</taxon>
        <taxon>Gigasporaceae</taxon>
        <taxon>Gigaspora</taxon>
    </lineage>
</organism>